<dbReference type="EnsemblMetazoa" id="Aqu2.1.31139_001">
    <property type="protein sequence ID" value="Aqu2.1.31139_001"/>
    <property type="gene ID" value="Aqu2.1.31139"/>
</dbReference>
<protein>
    <submittedName>
        <fullName evidence="2">Uncharacterized protein</fullName>
    </submittedName>
</protein>
<dbReference type="AlphaFoldDB" id="A0A1X7UUE5"/>
<accession>A0A1X7UUE5</accession>
<feature type="region of interest" description="Disordered" evidence="1">
    <location>
        <begin position="1"/>
        <end position="117"/>
    </location>
</feature>
<feature type="compositionally biased region" description="Basic and acidic residues" evidence="1">
    <location>
        <begin position="107"/>
        <end position="117"/>
    </location>
</feature>
<organism evidence="2">
    <name type="scientific">Amphimedon queenslandica</name>
    <name type="common">Sponge</name>
    <dbReference type="NCBI Taxonomy" id="400682"/>
    <lineage>
        <taxon>Eukaryota</taxon>
        <taxon>Metazoa</taxon>
        <taxon>Porifera</taxon>
        <taxon>Demospongiae</taxon>
        <taxon>Heteroscleromorpha</taxon>
        <taxon>Haplosclerida</taxon>
        <taxon>Niphatidae</taxon>
        <taxon>Amphimedon</taxon>
    </lineage>
</organism>
<feature type="compositionally biased region" description="Basic and acidic residues" evidence="1">
    <location>
        <begin position="49"/>
        <end position="68"/>
    </location>
</feature>
<name>A0A1X7UUE5_AMPQE</name>
<proteinExistence type="predicted"/>
<reference evidence="2" key="1">
    <citation type="submission" date="2017-05" db="UniProtKB">
        <authorList>
            <consortium name="EnsemblMetazoa"/>
        </authorList>
    </citation>
    <scope>IDENTIFICATION</scope>
</reference>
<feature type="compositionally biased region" description="Low complexity" evidence="1">
    <location>
        <begin position="85"/>
        <end position="101"/>
    </location>
</feature>
<dbReference type="InParanoid" id="A0A1X7UUE5"/>
<evidence type="ECO:0000256" key="1">
    <source>
        <dbReference type="SAM" id="MobiDB-lite"/>
    </source>
</evidence>
<feature type="compositionally biased region" description="Pro residues" evidence="1">
    <location>
        <begin position="33"/>
        <end position="48"/>
    </location>
</feature>
<sequence>MNSQLGTPNRLPPPVPLHEPGDDSALLGDRRPPPPIRPPPIRPPPTQPPRREDGHPNDVATDREDRGRGQVGTARRGRGEGRAGRGVVEVAGLLVEVPRTGGRPGKGRGERGRPGNN</sequence>
<evidence type="ECO:0000313" key="2">
    <source>
        <dbReference type="EnsemblMetazoa" id="Aqu2.1.31139_001"/>
    </source>
</evidence>